<keyword evidence="5 8" id="KW-1133">Transmembrane helix</keyword>
<dbReference type="InterPro" id="IPR020846">
    <property type="entry name" value="MFS_dom"/>
</dbReference>
<dbReference type="SUPFAM" id="SSF103473">
    <property type="entry name" value="MFS general substrate transporter"/>
    <property type="match status" value="1"/>
</dbReference>
<evidence type="ECO:0000256" key="2">
    <source>
        <dbReference type="ARBA" id="ARBA00022448"/>
    </source>
</evidence>
<keyword evidence="7" id="KW-0046">Antibiotic resistance</keyword>
<evidence type="ECO:0000256" key="3">
    <source>
        <dbReference type="ARBA" id="ARBA00022475"/>
    </source>
</evidence>
<protein>
    <submittedName>
        <fullName evidence="10">MFS transporter</fullName>
    </submittedName>
</protein>
<gene>
    <name evidence="10" type="ORF">ABZ568_03275</name>
</gene>
<feature type="transmembrane region" description="Helical" evidence="8">
    <location>
        <begin position="12"/>
        <end position="32"/>
    </location>
</feature>
<keyword evidence="6 8" id="KW-0472">Membrane</keyword>
<dbReference type="Proteomes" id="UP001550603">
    <property type="component" value="Unassembled WGS sequence"/>
</dbReference>
<dbReference type="Gene3D" id="1.20.1250.20">
    <property type="entry name" value="MFS general substrate transporter like domains"/>
    <property type="match status" value="1"/>
</dbReference>
<feature type="transmembrane region" description="Helical" evidence="8">
    <location>
        <begin position="301"/>
        <end position="324"/>
    </location>
</feature>
<dbReference type="PANTHER" id="PTHR42718:SF46">
    <property type="entry name" value="BLR6921 PROTEIN"/>
    <property type="match status" value="1"/>
</dbReference>
<dbReference type="EMBL" id="JBEYBN010000003">
    <property type="protein sequence ID" value="MEU2265470.1"/>
    <property type="molecule type" value="Genomic_DNA"/>
</dbReference>
<comment type="caution">
    <text evidence="10">The sequence shown here is derived from an EMBL/GenBank/DDBJ whole genome shotgun (WGS) entry which is preliminary data.</text>
</comment>
<feature type="transmembrane region" description="Helical" evidence="8">
    <location>
        <begin position="272"/>
        <end position="295"/>
    </location>
</feature>
<dbReference type="PANTHER" id="PTHR42718">
    <property type="entry name" value="MAJOR FACILITATOR SUPERFAMILY MULTIDRUG TRANSPORTER MFSC"/>
    <property type="match status" value="1"/>
</dbReference>
<evidence type="ECO:0000259" key="9">
    <source>
        <dbReference type="PROSITE" id="PS50850"/>
    </source>
</evidence>
<evidence type="ECO:0000256" key="8">
    <source>
        <dbReference type="SAM" id="Phobius"/>
    </source>
</evidence>
<dbReference type="PROSITE" id="PS50850">
    <property type="entry name" value="MFS"/>
    <property type="match status" value="1"/>
</dbReference>
<evidence type="ECO:0000256" key="5">
    <source>
        <dbReference type="ARBA" id="ARBA00022989"/>
    </source>
</evidence>
<evidence type="ECO:0000313" key="11">
    <source>
        <dbReference type="Proteomes" id="UP001550603"/>
    </source>
</evidence>
<name>A0ABV2XN93_9ACTN</name>
<evidence type="ECO:0000256" key="7">
    <source>
        <dbReference type="ARBA" id="ARBA00023251"/>
    </source>
</evidence>
<proteinExistence type="predicted"/>
<dbReference type="Pfam" id="PF07690">
    <property type="entry name" value="MFS_1"/>
    <property type="match status" value="1"/>
</dbReference>
<feature type="transmembrane region" description="Helical" evidence="8">
    <location>
        <begin position="52"/>
        <end position="70"/>
    </location>
</feature>
<accession>A0ABV2XN93</accession>
<feature type="transmembrane region" description="Helical" evidence="8">
    <location>
        <begin position="143"/>
        <end position="162"/>
    </location>
</feature>
<comment type="subcellular location">
    <subcellularLocation>
        <location evidence="1">Cell membrane</location>
        <topology evidence="1">Multi-pass membrane protein</topology>
    </subcellularLocation>
</comment>
<keyword evidence="2" id="KW-0813">Transport</keyword>
<feature type="transmembrane region" description="Helical" evidence="8">
    <location>
        <begin position="453"/>
        <end position="472"/>
    </location>
</feature>
<keyword evidence="11" id="KW-1185">Reference proteome</keyword>
<reference evidence="10 11" key="1">
    <citation type="submission" date="2024-06" db="EMBL/GenBank/DDBJ databases">
        <title>The Natural Products Discovery Center: Release of the First 8490 Sequenced Strains for Exploring Actinobacteria Biosynthetic Diversity.</title>
        <authorList>
            <person name="Kalkreuter E."/>
            <person name="Kautsar S.A."/>
            <person name="Yang D."/>
            <person name="Bader C.D."/>
            <person name="Teijaro C.N."/>
            <person name="Fluegel L."/>
            <person name="Davis C.M."/>
            <person name="Simpson J.R."/>
            <person name="Lauterbach L."/>
            <person name="Steele A.D."/>
            <person name="Gui C."/>
            <person name="Meng S."/>
            <person name="Li G."/>
            <person name="Viehrig K."/>
            <person name="Ye F."/>
            <person name="Su P."/>
            <person name="Kiefer A.F."/>
            <person name="Nichols A."/>
            <person name="Cepeda A.J."/>
            <person name="Yan W."/>
            <person name="Fan B."/>
            <person name="Jiang Y."/>
            <person name="Adhikari A."/>
            <person name="Zheng C.-J."/>
            <person name="Schuster L."/>
            <person name="Cowan T.M."/>
            <person name="Smanski M.J."/>
            <person name="Chevrette M.G."/>
            <person name="De Carvalho L.P.S."/>
            <person name="Shen B."/>
        </authorList>
    </citation>
    <scope>NUCLEOTIDE SEQUENCE [LARGE SCALE GENOMIC DNA]</scope>
    <source>
        <strain evidence="10 11">NPDC019583</strain>
    </source>
</reference>
<evidence type="ECO:0000256" key="1">
    <source>
        <dbReference type="ARBA" id="ARBA00004651"/>
    </source>
</evidence>
<feature type="transmembrane region" description="Helical" evidence="8">
    <location>
        <begin position="361"/>
        <end position="380"/>
    </location>
</feature>
<keyword evidence="3" id="KW-1003">Cell membrane</keyword>
<dbReference type="RefSeq" id="WP_359784933.1">
    <property type="nucleotide sequence ID" value="NZ_JBEYBN010000003.1"/>
</dbReference>
<evidence type="ECO:0000256" key="4">
    <source>
        <dbReference type="ARBA" id="ARBA00022692"/>
    </source>
</evidence>
<sequence>MSLPVSLPDPRRWTALIFISLAQLLVVLDVTITNIALPSLQADLGISVANRHWVITAYALAFGGLLLLCGRLADLWGRKPTFVTGLVGFAVASVLGGAAVNEAMLFTGRALQGLFAALLAPSAMSLLTVMFTDARERAKAFGIFAAIAGAGGGVGLLLGGVLTQYLNWRWTFFVIVPFAVIGALGGAATIREPADARNSARLDIPGTILATTGLVALVYGFSRAETAGWGDAVTVAMFVAAAVLLAVFVLVQRRKQAPLLPLRVITERNRAGAYLVVALGGSAMLAVFLFLTYYLQDVKGYSPMLTGFAIFPMLLGLMVSSTQISARLLPFVRPRTLTLPGLLVAAAGMVLLATLDTGSGYAAHVLPALILLGFGLGTAIMTSIQMGTHGVEPTDAGVASATVNASQQIGGAVGTALLNTVAASATAAYAAGRVTGGREQVTLASMTHGYTTAFWWAAAFLGLAFVIAAALVTAGKPGSSSQVAAGSDEQDVAEADALVMIH</sequence>
<dbReference type="Gene3D" id="1.20.1720.10">
    <property type="entry name" value="Multidrug resistance protein D"/>
    <property type="match status" value="1"/>
</dbReference>
<evidence type="ECO:0000313" key="10">
    <source>
        <dbReference type="EMBL" id="MEU2265470.1"/>
    </source>
</evidence>
<evidence type="ECO:0000256" key="6">
    <source>
        <dbReference type="ARBA" id="ARBA00023136"/>
    </source>
</evidence>
<feature type="transmembrane region" description="Helical" evidence="8">
    <location>
        <begin position="202"/>
        <end position="221"/>
    </location>
</feature>
<organism evidence="10 11">
    <name type="scientific">Streptomyces olindensis</name>
    <dbReference type="NCBI Taxonomy" id="358823"/>
    <lineage>
        <taxon>Bacteria</taxon>
        <taxon>Bacillati</taxon>
        <taxon>Actinomycetota</taxon>
        <taxon>Actinomycetes</taxon>
        <taxon>Kitasatosporales</taxon>
        <taxon>Streptomycetaceae</taxon>
        <taxon>Streptomyces</taxon>
    </lineage>
</organism>
<feature type="transmembrane region" description="Helical" evidence="8">
    <location>
        <begin position="233"/>
        <end position="251"/>
    </location>
</feature>
<dbReference type="CDD" id="cd17321">
    <property type="entry name" value="MFS_MMR_MDR_like"/>
    <property type="match status" value="1"/>
</dbReference>
<feature type="transmembrane region" description="Helical" evidence="8">
    <location>
        <begin position="336"/>
        <end position="355"/>
    </location>
</feature>
<dbReference type="InterPro" id="IPR011701">
    <property type="entry name" value="MFS"/>
</dbReference>
<feature type="domain" description="Major facilitator superfamily (MFS) profile" evidence="9">
    <location>
        <begin position="15"/>
        <end position="476"/>
    </location>
</feature>
<feature type="transmembrane region" description="Helical" evidence="8">
    <location>
        <begin position="168"/>
        <end position="190"/>
    </location>
</feature>
<feature type="transmembrane region" description="Helical" evidence="8">
    <location>
        <begin position="112"/>
        <end position="131"/>
    </location>
</feature>
<keyword evidence="4 8" id="KW-0812">Transmembrane</keyword>
<feature type="transmembrane region" description="Helical" evidence="8">
    <location>
        <begin position="82"/>
        <end position="100"/>
    </location>
</feature>
<dbReference type="InterPro" id="IPR036259">
    <property type="entry name" value="MFS_trans_sf"/>
</dbReference>